<name>A0AAE4APY5_9BACT</name>
<dbReference type="AlphaFoldDB" id="A0AAE4APY5"/>
<feature type="region of interest" description="Disordered" evidence="1">
    <location>
        <begin position="43"/>
        <end position="69"/>
    </location>
</feature>
<sequence>MSTDASDLEKKILEKAVQPEEYEIDGEKVRSRPIPDMIKLDEHLSKKRASRNPWAGMKIARISTQGPER</sequence>
<keyword evidence="3" id="KW-1185">Reference proteome</keyword>
<evidence type="ECO:0000313" key="3">
    <source>
        <dbReference type="Proteomes" id="UP001238163"/>
    </source>
</evidence>
<dbReference type="EMBL" id="JAUSVL010000001">
    <property type="protein sequence ID" value="MDQ0291025.1"/>
    <property type="molecule type" value="Genomic_DNA"/>
</dbReference>
<accession>A0AAE4APY5</accession>
<protein>
    <submittedName>
        <fullName evidence="2">Uncharacterized protein</fullName>
    </submittedName>
</protein>
<organism evidence="2 3">
    <name type="scientific">Oligosphaera ethanolica</name>
    <dbReference type="NCBI Taxonomy" id="760260"/>
    <lineage>
        <taxon>Bacteria</taxon>
        <taxon>Pseudomonadati</taxon>
        <taxon>Lentisphaerota</taxon>
        <taxon>Oligosphaeria</taxon>
        <taxon>Oligosphaerales</taxon>
        <taxon>Oligosphaeraceae</taxon>
        <taxon>Oligosphaera</taxon>
    </lineage>
</organism>
<gene>
    <name evidence="2" type="ORF">J3R75_003132</name>
</gene>
<dbReference type="RefSeq" id="WP_307263219.1">
    <property type="nucleotide sequence ID" value="NZ_JAUSVL010000001.1"/>
</dbReference>
<evidence type="ECO:0000313" key="2">
    <source>
        <dbReference type="EMBL" id="MDQ0291025.1"/>
    </source>
</evidence>
<comment type="caution">
    <text evidence="2">The sequence shown here is derived from an EMBL/GenBank/DDBJ whole genome shotgun (WGS) entry which is preliminary data.</text>
</comment>
<dbReference type="Proteomes" id="UP001238163">
    <property type="component" value="Unassembled WGS sequence"/>
</dbReference>
<proteinExistence type="predicted"/>
<reference evidence="2" key="1">
    <citation type="submission" date="2023-07" db="EMBL/GenBank/DDBJ databases">
        <title>Genomic Encyclopedia of Type Strains, Phase IV (KMG-IV): sequencing the most valuable type-strain genomes for metagenomic binning, comparative biology and taxonomic classification.</title>
        <authorList>
            <person name="Goeker M."/>
        </authorList>
    </citation>
    <scope>NUCLEOTIDE SEQUENCE</scope>
    <source>
        <strain evidence="2">DSM 24202</strain>
    </source>
</reference>
<evidence type="ECO:0000256" key="1">
    <source>
        <dbReference type="SAM" id="MobiDB-lite"/>
    </source>
</evidence>